<dbReference type="OrthoDB" id="325453at2"/>
<evidence type="ECO:0000313" key="1">
    <source>
        <dbReference type="EMBL" id="GBF38699.1"/>
    </source>
</evidence>
<sequence>MLEFKEKLRRIKYEFYDFVIRDILISLDNSLFIPAMILSFRCIEYLGFHTDPNQKDGKTFKSFLSEYVSCVNNRYRKPNIQSFLNSVKCYLLNPYSDPEETSEQMTIPRYETYPLESHLSESKYYGEPKEITISIFEFIADVITGVEKYFHEVNDNFQISDWYERLFVRTGISEGLSNFRNGRYKKDSYLKLHPSLKCIDNPELDLLSIKNQILNSLLKEYGYIR</sequence>
<evidence type="ECO:0000313" key="2">
    <source>
        <dbReference type="Proteomes" id="UP000245076"/>
    </source>
</evidence>
<keyword evidence="2" id="KW-1185">Reference proteome</keyword>
<dbReference type="AlphaFoldDB" id="A0A2P2D205"/>
<dbReference type="EMBL" id="BFAY01000010">
    <property type="protein sequence ID" value="GBF38699.1"/>
    <property type="molecule type" value="Genomic_DNA"/>
</dbReference>
<protein>
    <submittedName>
        <fullName evidence="1">Uncharacterized protein</fullName>
    </submittedName>
</protein>
<proteinExistence type="predicted"/>
<organism evidence="1 2">
    <name type="scientific">Leptospira johnsonii</name>
    <dbReference type="NCBI Taxonomy" id="1917820"/>
    <lineage>
        <taxon>Bacteria</taxon>
        <taxon>Pseudomonadati</taxon>
        <taxon>Spirochaetota</taxon>
        <taxon>Spirochaetia</taxon>
        <taxon>Leptospirales</taxon>
        <taxon>Leptospiraceae</taxon>
        <taxon>Leptospira</taxon>
    </lineage>
</organism>
<accession>A0A2P2D205</accession>
<name>A0A2P2D205_9LEPT</name>
<dbReference type="Proteomes" id="UP000245076">
    <property type="component" value="Unassembled WGS sequence"/>
</dbReference>
<dbReference type="RefSeq" id="WP_108928416.1">
    <property type="nucleotide sequence ID" value="NZ_BFAY01000010.1"/>
</dbReference>
<gene>
    <name evidence="1" type="ORF">LPTSP1_16930</name>
</gene>
<comment type="caution">
    <text evidence="1">The sequence shown here is derived from an EMBL/GenBank/DDBJ whole genome shotgun (WGS) entry which is preliminary data.</text>
</comment>
<reference evidence="1 2" key="1">
    <citation type="submission" date="2018-02" db="EMBL/GenBank/DDBJ databases">
        <title>Novel Leptospira species isolated from soil and water in Japan.</title>
        <authorList>
            <person name="Nakao R."/>
            <person name="Masuzawa T."/>
        </authorList>
    </citation>
    <scope>NUCLEOTIDE SEQUENCE [LARGE SCALE GENOMIC DNA]</scope>
    <source>
        <strain evidence="1 2">E8</strain>
    </source>
</reference>